<accession>A0A6J7VPP3</accession>
<protein>
    <submittedName>
        <fullName evidence="1">Uncharacterized protein</fullName>
    </submittedName>
</protein>
<gene>
    <name evidence="1" type="ORF">UFOVP141_26</name>
</gene>
<reference evidence="1" key="1">
    <citation type="submission" date="2020-05" db="EMBL/GenBank/DDBJ databases">
        <authorList>
            <person name="Chiriac C."/>
            <person name="Salcher M."/>
            <person name="Ghai R."/>
            <person name="Kavagutti S V."/>
        </authorList>
    </citation>
    <scope>NUCLEOTIDE SEQUENCE</scope>
</reference>
<proteinExistence type="predicted"/>
<dbReference type="EMBL" id="LR798190">
    <property type="protein sequence ID" value="CAB5079706.1"/>
    <property type="molecule type" value="Genomic_DNA"/>
</dbReference>
<organism evidence="1">
    <name type="scientific">uncultured Caudovirales phage</name>
    <dbReference type="NCBI Taxonomy" id="2100421"/>
    <lineage>
        <taxon>Viruses</taxon>
        <taxon>Duplodnaviria</taxon>
        <taxon>Heunggongvirae</taxon>
        <taxon>Uroviricota</taxon>
        <taxon>Caudoviricetes</taxon>
        <taxon>Peduoviridae</taxon>
        <taxon>Maltschvirus</taxon>
        <taxon>Maltschvirus maltsch</taxon>
    </lineage>
</organism>
<name>A0A6J7VPP3_9CAUD</name>
<evidence type="ECO:0000313" key="1">
    <source>
        <dbReference type="EMBL" id="CAB5079706.1"/>
    </source>
</evidence>
<sequence length="193" mass="21369">MITATITDTETMSTEGTGFSCAQVVARLLECGGTIRDTSGSRPSFRDELFLAAAVGIIRADIDFAGTEHRCALPFRIVPVKGGRQLELTTYVGMGATNNGWTDRHPYEVVRVVSDRCLEVRAMDSTCDGTWKQNFEPGGFVGHTYNDHERKWILTSNPANEVIKIRRLANGRWHGSQGDFSVGKAIKFYDSNF</sequence>